<dbReference type="EMBL" id="AZBU02000003">
    <property type="protein sequence ID" value="TKR86977.1"/>
    <property type="molecule type" value="Genomic_DNA"/>
</dbReference>
<gene>
    <name evidence="7" type="ORF">L596_011466</name>
</gene>
<name>A0A4U5NU00_STECR</name>
<evidence type="ECO:0000256" key="4">
    <source>
        <dbReference type="ARBA" id="ARBA00023136"/>
    </source>
</evidence>
<dbReference type="Pfam" id="PF01062">
    <property type="entry name" value="Bestrophin"/>
    <property type="match status" value="1"/>
</dbReference>
<dbReference type="GO" id="GO:0034707">
    <property type="term" value="C:chloride channel complex"/>
    <property type="evidence" value="ECO:0007669"/>
    <property type="project" value="UniProtKB-KW"/>
</dbReference>
<proteinExistence type="inferred from homology"/>
<evidence type="ECO:0000313" key="8">
    <source>
        <dbReference type="Proteomes" id="UP000298663"/>
    </source>
</evidence>
<dbReference type="GO" id="GO:0005254">
    <property type="term" value="F:chloride channel activity"/>
    <property type="evidence" value="ECO:0007669"/>
    <property type="project" value="UniProtKB-KW"/>
</dbReference>
<reference evidence="7 8" key="1">
    <citation type="journal article" date="2015" name="Genome Biol.">
        <title>Comparative genomics of Steinernema reveals deeply conserved gene regulatory networks.</title>
        <authorList>
            <person name="Dillman A.R."/>
            <person name="Macchietto M."/>
            <person name="Porter C.F."/>
            <person name="Rogers A."/>
            <person name="Williams B."/>
            <person name="Antoshechkin I."/>
            <person name="Lee M.M."/>
            <person name="Goodwin Z."/>
            <person name="Lu X."/>
            <person name="Lewis E.E."/>
            <person name="Goodrich-Blair H."/>
            <person name="Stock S.P."/>
            <person name="Adams B.J."/>
            <person name="Sternberg P.W."/>
            <person name="Mortazavi A."/>
        </authorList>
    </citation>
    <scope>NUCLEOTIDE SEQUENCE [LARGE SCALE GENOMIC DNA]</scope>
    <source>
        <strain evidence="7 8">ALL</strain>
    </source>
</reference>
<dbReference type="Proteomes" id="UP000298663">
    <property type="component" value="Unassembled WGS sequence"/>
</dbReference>
<comment type="subcellular location">
    <subcellularLocation>
        <location evidence="6">Cell membrane</location>
        <topology evidence="6">Multi-pass membrane protein</topology>
    </subcellularLocation>
    <subcellularLocation>
        <location evidence="1">Membrane</location>
    </subcellularLocation>
</comment>
<evidence type="ECO:0000256" key="1">
    <source>
        <dbReference type="ARBA" id="ARBA00004370"/>
    </source>
</evidence>
<keyword evidence="6" id="KW-0869">Chloride channel</keyword>
<dbReference type="PANTHER" id="PTHR10736:SF0">
    <property type="entry name" value="BESTROPHIN HOMOLOG"/>
    <property type="match status" value="1"/>
</dbReference>
<keyword evidence="6" id="KW-0407">Ion channel</keyword>
<keyword evidence="6" id="KW-0406">Ion transport</keyword>
<evidence type="ECO:0000256" key="6">
    <source>
        <dbReference type="RuleBase" id="RU363126"/>
    </source>
</evidence>
<keyword evidence="4" id="KW-0472">Membrane</keyword>
<dbReference type="InterPro" id="IPR000615">
    <property type="entry name" value="Bestrophin"/>
</dbReference>
<keyword evidence="6" id="KW-1003">Cell membrane</keyword>
<protein>
    <recommendedName>
        <fullName evidence="6">Bestrophin homolog</fullName>
    </recommendedName>
</protein>
<dbReference type="STRING" id="34508.A0A4U5NU00"/>
<comment type="similarity">
    <text evidence="5 6">Belongs to the anion channel-forming bestrophin (TC 1.A.46) family. Calcium-sensitive chloride channel subfamily.</text>
</comment>
<comment type="function">
    <text evidence="6">Forms chloride channels.</text>
</comment>
<evidence type="ECO:0000313" key="7">
    <source>
        <dbReference type="EMBL" id="TKR86977.1"/>
    </source>
</evidence>
<evidence type="ECO:0000256" key="2">
    <source>
        <dbReference type="ARBA" id="ARBA00022692"/>
    </source>
</evidence>
<keyword evidence="6" id="KW-0813">Transport</keyword>
<keyword evidence="3" id="KW-1133">Transmembrane helix</keyword>
<keyword evidence="6" id="KW-0868">Chloride</keyword>
<comment type="caution">
    <text evidence="7">The sequence shown here is derived from an EMBL/GenBank/DDBJ whole genome shotgun (WGS) entry which is preliminary data.</text>
</comment>
<keyword evidence="2" id="KW-0812">Transmembrane</keyword>
<accession>A0A4U5NU00</accession>
<dbReference type="PANTHER" id="PTHR10736">
    <property type="entry name" value="BESTROPHIN"/>
    <property type="match status" value="1"/>
</dbReference>
<evidence type="ECO:0000256" key="5">
    <source>
        <dbReference type="ARBA" id="ARBA00034769"/>
    </source>
</evidence>
<dbReference type="AlphaFoldDB" id="A0A4U5NU00"/>
<evidence type="ECO:0000256" key="3">
    <source>
        <dbReference type="ARBA" id="ARBA00022989"/>
    </source>
</evidence>
<reference evidence="7 8" key="2">
    <citation type="journal article" date="2019" name="G3 (Bethesda)">
        <title>Hybrid Assembly of the Genome of the Entomopathogenic Nematode Steinernema carpocapsae Identifies the X-Chromosome.</title>
        <authorList>
            <person name="Serra L."/>
            <person name="Macchietto M."/>
            <person name="Macias-Munoz A."/>
            <person name="McGill C.J."/>
            <person name="Rodriguez I.M."/>
            <person name="Rodriguez B."/>
            <person name="Murad R."/>
            <person name="Mortazavi A."/>
        </authorList>
    </citation>
    <scope>NUCLEOTIDE SEQUENCE [LARGE SCALE GENOMIC DNA]</scope>
    <source>
        <strain evidence="7 8">ALL</strain>
    </source>
</reference>
<keyword evidence="8" id="KW-1185">Reference proteome</keyword>
<organism evidence="7 8">
    <name type="scientific">Steinernema carpocapsae</name>
    <name type="common">Entomopathogenic nematode</name>
    <dbReference type="NCBI Taxonomy" id="34508"/>
    <lineage>
        <taxon>Eukaryota</taxon>
        <taxon>Metazoa</taxon>
        <taxon>Ecdysozoa</taxon>
        <taxon>Nematoda</taxon>
        <taxon>Chromadorea</taxon>
        <taxon>Rhabditida</taxon>
        <taxon>Tylenchina</taxon>
        <taxon>Panagrolaimomorpha</taxon>
        <taxon>Strongyloidoidea</taxon>
        <taxon>Steinernematidae</taxon>
        <taxon>Steinernema</taxon>
    </lineage>
</organism>
<dbReference type="InterPro" id="IPR021134">
    <property type="entry name" value="Bestrophin-like"/>
</dbReference>
<dbReference type="GO" id="GO:0005886">
    <property type="term" value="C:plasma membrane"/>
    <property type="evidence" value="ECO:0007669"/>
    <property type="project" value="UniProtKB-SubCell"/>
</dbReference>
<dbReference type="OrthoDB" id="201595at2759"/>
<sequence>MFAVRIYFVLNLLGRQTLDTDRFHESRSPLTLYIPIFSITEFIFHMGWLKVAESLLNPFGADDENFAVSMIIDRNLKVRFMLTEAF</sequence>